<keyword evidence="2" id="KW-0472">Membrane</keyword>
<dbReference type="AlphaFoldDB" id="A0A0D2AUC7"/>
<evidence type="ECO:0000313" key="3">
    <source>
        <dbReference type="EMBL" id="KIW10343.1"/>
    </source>
</evidence>
<dbReference type="EMBL" id="KN847500">
    <property type="protein sequence ID" value="KIW10343.1"/>
    <property type="molecule type" value="Genomic_DNA"/>
</dbReference>
<organism evidence="3 4">
    <name type="scientific">Exophiala spinifera</name>
    <dbReference type="NCBI Taxonomy" id="91928"/>
    <lineage>
        <taxon>Eukaryota</taxon>
        <taxon>Fungi</taxon>
        <taxon>Dikarya</taxon>
        <taxon>Ascomycota</taxon>
        <taxon>Pezizomycotina</taxon>
        <taxon>Eurotiomycetes</taxon>
        <taxon>Chaetothyriomycetidae</taxon>
        <taxon>Chaetothyriales</taxon>
        <taxon>Herpotrichiellaceae</taxon>
        <taxon>Exophiala</taxon>
    </lineage>
</organism>
<dbReference type="GeneID" id="27338388"/>
<protein>
    <submittedName>
        <fullName evidence="3">Uncharacterized protein</fullName>
    </submittedName>
</protein>
<keyword evidence="2" id="KW-0812">Transmembrane</keyword>
<dbReference type="STRING" id="91928.A0A0D2AUC7"/>
<feature type="region of interest" description="Disordered" evidence="1">
    <location>
        <begin position="399"/>
        <end position="483"/>
    </location>
</feature>
<feature type="transmembrane region" description="Helical" evidence="2">
    <location>
        <begin position="818"/>
        <end position="839"/>
    </location>
</feature>
<keyword evidence="2" id="KW-1133">Transmembrane helix</keyword>
<proteinExistence type="predicted"/>
<dbReference type="HOGENOM" id="CLU_341620_0_0_1"/>
<feature type="region of interest" description="Disordered" evidence="1">
    <location>
        <begin position="1"/>
        <end position="189"/>
    </location>
</feature>
<feature type="region of interest" description="Disordered" evidence="1">
    <location>
        <begin position="688"/>
        <end position="713"/>
    </location>
</feature>
<dbReference type="VEuPathDB" id="FungiDB:PV08_11305"/>
<feature type="region of interest" description="Disordered" evidence="1">
    <location>
        <begin position="624"/>
        <end position="672"/>
    </location>
</feature>
<dbReference type="OrthoDB" id="4157429at2759"/>
<evidence type="ECO:0000256" key="2">
    <source>
        <dbReference type="SAM" id="Phobius"/>
    </source>
</evidence>
<sequence>MVFNPTSPIRVFGRKVANPPRPVAAEPNIRSTPTTTELPHPASPALTMGSSWHEGMSRLRHPSRDGDATLQETSRWSKTTTESEASEALKNLQSQPRNVLRKKTKQNRKSTDTTNSSPVDPSYDPTAKRFLEMPPGSITDPDESKSSYDSGSDDSGQESPVIQRASSVRVAKPNIVQHNNNSGWSIPRLYAPRSTPTEIECSTAKDLSPSKGHGLCPSVTGQESLQGGNLNGPEDALKAPEGRVSEADTLTALPEVISLDHRPEQSNHVKETIIEFPDTPGRVEALSTLPTPMGGFGSVRLPRNETGTISSSGTFVSTAAPIDGLRSNPPTDLEKKLSRAISAPVRNSRRVTIRPADLIITQTNNDHKLFRENVVSTPYPARHSSIGEIDEVAAANVGDGDVSRADSKTSSKLSKSLRRARSTRRKSLSTSQEAKGEITEKPRSSKTLSGRLLEKDEAPEIPLSTKPAVGASTPTTSDRFPSPVGPEVLFLDLHLARQPSAKTTVEIVITDKTSFDDEQLFAVVQQSYRSHLLGVARRLFSARELSYASPSTDFSASTTAASTATPAHRFWYPGSPLPPLTPAGGGAGGKHDIDGTDFVKHLRNPRLGRRRKLWLLWLRNGQQQTESFASRRPRTTRHAPGPADTSSPSDDVSPVFSFMGHSRNNSRDSDAYGTATPGAFAFGSSGATAAGATTTTTTTPSAHPSVKTPRMPFHAPTFPMSYRGGSRSHFGAGASSRDSSTGATTSGPPCLYLHHTFSLRRIVAALAVVLFLAIFTTVTWVLFGLPGRGADQGDTTTLVEGVEYVVGWKRDAQSRAGVGLLMGIAVLLGGLACEAVWVWGSWVLI</sequence>
<feature type="transmembrane region" description="Helical" evidence="2">
    <location>
        <begin position="762"/>
        <end position="783"/>
    </location>
</feature>
<evidence type="ECO:0000256" key="1">
    <source>
        <dbReference type="SAM" id="MobiDB-lite"/>
    </source>
</evidence>
<feature type="compositionally biased region" description="Polar residues" evidence="1">
    <location>
        <begin position="70"/>
        <end position="83"/>
    </location>
</feature>
<evidence type="ECO:0000313" key="4">
    <source>
        <dbReference type="Proteomes" id="UP000053328"/>
    </source>
</evidence>
<feature type="compositionally biased region" description="Basic residues" evidence="1">
    <location>
        <begin position="99"/>
        <end position="108"/>
    </location>
</feature>
<keyword evidence="4" id="KW-1185">Reference proteome</keyword>
<name>A0A0D2AUC7_9EURO</name>
<feature type="compositionally biased region" description="Low complexity" evidence="1">
    <location>
        <begin position="688"/>
        <end position="702"/>
    </location>
</feature>
<reference evidence="3 4" key="1">
    <citation type="submission" date="2015-01" db="EMBL/GenBank/DDBJ databases">
        <title>The Genome Sequence of Exophiala spinifera CBS89968.</title>
        <authorList>
            <consortium name="The Broad Institute Genomics Platform"/>
            <person name="Cuomo C."/>
            <person name="de Hoog S."/>
            <person name="Gorbushina A."/>
            <person name="Stielow B."/>
            <person name="Teixiera M."/>
            <person name="Abouelleil A."/>
            <person name="Chapman S.B."/>
            <person name="Priest M."/>
            <person name="Young S.K."/>
            <person name="Wortman J."/>
            <person name="Nusbaum C."/>
            <person name="Birren B."/>
        </authorList>
    </citation>
    <scope>NUCLEOTIDE SEQUENCE [LARGE SCALE GENOMIC DNA]</scope>
    <source>
        <strain evidence="3 4">CBS 89968</strain>
    </source>
</reference>
<feature type="compositionally biased region" description="Low complexity" evidence="1">
    <location>
        <begin position="646"/>
        <end position="658"/>
    </location>
</feature>
<gene>
    <name evidence="3" type="ORF">PV08_11305</name>
</gene>
<accession>A0A0D2AUC7</accession>
<feature type="compositionally biased region" description="Basic residues" evidence="1">
    <location>
        <begin position="415"/>
        <end position="427"/>
    </location>
</feature>
<feature type="compositionally biased region" description="Basic and acidic residues" evidence="1">
    <location>
        <begin position="434"/>
        <end position="443"/>
    </location>
</feature>
<dbReference type="RefSeq" id="XP_016230559.1">
    <property type="nucleotide sequence ID" value="XM_016385615.1"/>
</dbReference>
<dbReference type="Proteomes" id="UP000053328">
    <property type="component" value="Unassembled WGS sequence"/>
</dbReference>